<dbReference type="EMBL" id="MU404350">
    <property type="protein sequence ID" value="KAI1617406.1"/>
    <property type="molecule type" value="Genomic_DNA"/>
</dbReference>
<accession>A0AAN6IH63</accession>
<feature type="transmembrane region" description="Helical" evidence="6">
    <location>
        <begin position="153"/>
        <end position="170"/>
    </location>
</feature>
<gene>
    <name evidence="7" type="ORF">EDD36DRAFT_376908</name>
</gene>
<evidence type="ECO:0000256" key="6">
    <source>
        <dbReference type="SAM" id="Phobius"/>
    </source>
</evidence>
<feature type="transmembrane region" description="Helical" evidence="6">
    <location>
        <begin position="393"/>
        <end position="413"/>
    </location>
</feature>
<reference evidence="7" key="1">
    <citation type="journal article" date="2022" name="bioRxiv">
        <title>Deciphering the potential niche of two novel black yeast fungi from a biological soil crust based on their genomes, phenotypes, and melanin regulation.</title>
        <authorList>
            <consortium name="DOE Joint Genome Institute"/>
            <person name="Carr E.C."/>
            <person name="Barton Q."/>
            <person name="Grambo S."/>
            <person name="Sullivan M."/>
            <person name="Renfro C.M."/>
            <person name="Kuo A."/>
            <person name="Pangilinan J."/>
            <person name="Lipzen A."/>
            <person name="Keymanesh K."/>
            <person name="Savage E."/>
            <person name="Barry K."/>
            <person name="Grigoriev I.V."/>
            <person name="Riekhof W.R."/>
            <person name="Harris S.S."/>
        </authorList>
    </citation>
    <scope>NUCLEOTIDE SEQUENCE</scope>
    <source>
        <strain evidence="7">JF 03-4F</strain>
    </source>
</reference>
<feature type="transmembrane region" description="Helical" evidence="6">
    <location>
        <begin position="87"/>
        <end position="107"/>
    </location>
</feature>
<evidence type="ECO:0000313" key="7">
    <source>
        <dbReference type="EMBL" id="KAI1617406.1"/>
    </source>
</evidence>
<feature type="transmembrane region" description="Helical" evidence="6">
    <location>
        <begin position="493"/>
        <end position="511"/>
    </location>
</feature>
<protein>
    <submittedName>
        <fullName evidence="7">Amino acid transporter-like protein</fullName>
    </submittedName>
</protein>
<evidence type="ECO:0000256" key="5">
    <source>
        <dbReference type="ARBA" id="ARBA00023136"/>
    </source>
</evidence>
<feature type="transmembrane region" description="Helical" evidence="6">
    <location>
        <begin position="290"/>
        <end position="313"/>
    </location>
</feature>
<dbReference type="AlphaFoldDB" id="A0AAN6IH63"/>
<evidence type="ECO:0000256" key="3">
    <source>
        <dbReference type="ARBA" id="ARBA00022692"/>
    </source>
</evidence>
<keyword evidence="2" id="KW-0813">Transport</keyword>
<feature type="transmembrane region" description="Helical" evidence="6">
    <location>
        <begin position="463"/>
        <end position="481"/>
    </location>
</feature>
<feature type="transmembrane region" description="Helical" evidence="6">
    <location>
        <begin position="59"/>
        <end position="81"/>
    </location>
</feature>
<evidence type="ECO:0000256" key="1">
    <source>
        <dbReference type="ARBA" id="ARBA00004141"/>
    </source>
</evidence>
<dbReference type="PANTHER" id="PTHR45649">
    <property type="entry name" value="AMINO-ACID PERMEASE BAT1"/>
    <property type="match status" value="1"/>
</dbReference>
<feature type="transmembrane region" description="Helical" evidence="6">
    <location>
        <begin position="419"/>
        <end position="442"/>
    </location>
</feature>
<keyword evidence="3 6" id="KW-0812">Transmembrane</keyword>
<proteinExistence type="predicted"/>
<evidence type="ECO:0000256" key="2">
    <source>
        <dbReference type="ARBA" id="ARBA00022448"/>
    </source>
</evidence>
<organism evidence="7 8">
    <name type="scientific">Exophiala viscosa</name>
    <dbReference type="NCBI Taxonomy" id="2486360"/>
    <lineage>
        <taxon>Eukaryota</taxon>
        <taxon>Fungi</taxon>
        <taxon>Dikarya</taxon>
        <taxon>Ascomycota</taxon>
        <taxon>Pezizomycotina</taxon>
        <taxon>Eurotiomycetes</taxon>
        <taxon>Chaetothyriomycetidae</taxon>
        <taxon>Chaetothyriales</taxon>
        <taxon>Herpotrichiellaceae</taxon>
        <taxon>Exophiala</taxon>
    </lineage>
</organism>
<evidence type="ECO:0000256" key="4">
    <source>
        <dbReference type="ARBA" id="ARBA00022989"/>
    </source>
</evidence>
<comment type="subcellular location">
    <subcellularLocation>
        <location evidence="1">Membrane</location>
        <topology evidence="1">Multi-pass membrane protein</topology>
    </subcellularLocation>
</comment>
<name>A0AAN6IH63_9EURO</name>
<feature type="transmembrane region" description="Helical" evidence="6">
    <location>
        <begin position="119"/>
        <end position="141"/>
    </location>
</feature>
<keyword evidence="5 6" id="KW-0472">Membrane</keyword>
<dbReference type="GO" id="GO:0016020">
    <property type="term" value="C:membrane"/>
    <property type="evidence" value="ECO:0007669"/>
    <property type="project" value="UniProtKB-SubCell"/>
</dbReference>
<dbReference type="Pfam" id="PF13520">
    <property type="entry name" value="AA_permease_2"/>
    <property type="match status" value="1"/>
</dbReference>
<keyword evidence="4 6" id="KW-1133">Transmembrane helix</keyword>
<dbReference type="GO" id="GO:0022857">
    <property type="term" value="F:transmembrane transporter activity"/>
    <property type="evidence" value="ECO:0007669"/>
    <property type="project" value="InterPro"/>
</dbReference>
<dbReference type="Proteomes" id="UP001203852">
    <property type="component" value="Unassembled WGS sequence"/>
</dbReference>
<feature type="transmembrane region" description="Helical" evidence="6">
    <location>
        <begin position="211"/>
        <end position="229"/>
    </location>
</feature>
<feature type="transmembrane region" description="Helical" evidence="6">
    <location>
        <begin position="182"/>
        <end position="205"/>
    </location>
</feature>
<keyword evidence="8" id="KW-1185">Reference proteome</keyword>
<comment type="caution">
    <text evidence="7">The sequence shown here is derived from an EMBL/GenBank/DDBJ whole genome shotgun (WGS) entry which is preliminary data.</text>
</comment>
<dbReference type="PANTHER" id="PTHR45649:SF29">
    <property type="entry name" value="AMINO ACID TRANSPORTER (EUROFUNG)"/>
    <property type="match status" value="1"/>
</dbReference>
<sequence length="555" mass="60537">MAVPRKASITAADENVTSVLGRPGDHILIEEGATQDEMVLGALGYKQEFKRDFTIWESFSVSFSVLGLLPSVASTISYSLGYSGTGGAAWGWLASSICIQATAFSMAELCSSMPTAGGLYYASAVLAPEGWGPLASWFVGWSNFCGFVTGPCSVNYALASMLITCGMIQYPDYTPQTWHTYLVLLLLLIINGVITMQSTWFIGWVNKIGTVWNVIVILIFVIWFPVGSINHPKTNNSHDVWTQFENGTEWPIGWATIMGFLTSIWTMSGYDAPFHLSEECSNANISGPRAIVMTAQLGLYLGFAIILVIVYCVKDITDVTAGQYGQPFGSLCLQVLGKDAGLAMFALNIVAQFFVGVGCTITATRVIFAYSRDGAIVGSRYWKQIHPKTRTPVYATWGVLFVSALLGLLMFASPVAIGAVFSLGAIAQYTAFTTPTALKLFFDKGQFKPGPWNLGRWSSFSGAVAVGWWLVIVPALCFPAVKGKDLTPLTMNWTALIYGGTMLIALIYYAVSARKWFKGPRINVEYTHDEAEVLEGRVPQESAAEHEKQYQGKRD</sequence>
<dbReference type="Gene3D" id="1.20.1740.10">
    <property type="entry name" value="Amino acid/polyamine transporter I"/>
    <property type="match status" value="1"/>
</dbReference>
<dbReference type="PIRSF" id="PIRSF006060">
    <property type="entry name" value="AA_transporter"/>
    <property type="match status" value="1"/>
</dbReference>
<evidence type="ECO:0000313" key="8">
    <source>
        <dbReference type="Proteomes" id="UP001203852"/>
    </source>
</evidence>
<feature type="transmembrane region" description="Helical" evidence="6">
    <location>
        <begin position="250"/>
        <end position="270"/>
    </location>
</feature>
<dbReference type="InterPro" id="IPR002293">
    <property type="entry name" value="AA/rel_permease1"/>
</dbReference>